<dbReference type="PROSITE" id="PS51918">
    <property type="entry name" value="RADICAL_SAM"/>
    <property type="match status" value="1"/>
</dbReference>
<dbReference type="CDD" id="cd01335">
    <property type="entry name" value="Radical_SAM"/>
    <property type="match status" value="1"/>
</dbReference>
<dbReference type="OrthoDB" id="30736at2157"/>
<dbReference type="SFLD" id="SFLDS00029">
    <property type="entry name" value="Radical_SAM"/>
    <property type="match status" value="1"/>
</dbReference>
<evidence type="ECO:0000313" key="6">
    <source>
        <dbReference type="EMBL" id="AIU69384.1"/>
    </source>
</evidence>
<dbReference type="SFLD" id="SFLDG01067">
    <property type="entry name" value="SPASM/twitch_domain_containing"/>
    <property type="match status" value="1"/>
</dbReference>
<proteinExistence type="predicted"/>
<dbReference type="InterPro" id="IPR050377">
    <property type="entry name" value="Radical_SAM_PqqE_MftC-like"/>
</dbReference>
<dbReference type="Gene3D" id="3.20.20.70">
    <property type="entry name" value="Aldolase class I"/>
    <property type="match status" value="1"/>
</dbReference>
<feature type="domain" description="Radical SAM core" evidence="5">
    <location>
        <begin position="7"/>
        <end position="248"/>
    </location>
</feature>
<evidence type="ECO:0000256" key="4">
    <source>
        <dbReference type="ARBA" id="ARBA00023014"/>
    </source>
</evidence>
<dbReference type="EMBL" id="CP008887">
    <property type="protein sequence ID" value="AIU69384.1"/>
    <property type="molecule type" value="Genomic_DNA"/>
</dbReference>
<keyword evidence="3" id="KW-0408">Iron</keyword>
<accession>A0A097QSF0</accession>
<evidence type="ECO:0000256" key="1">
    <source>
        <dbReference type="ARBA" id="ARBA00022691"/>
    </source>
</evidence>
<dbReference type="InterPro" id="IPR013785">
    <property type="entry name" value="Aldolase_TIM"/>
</dbReference>
<dbReference type="STRING" id="1505907.TEU_02955"/>
<dbReference type="GeneID" id="25152392"/>
<dbReference type="InterPro" id="IPR007197">
    <property type="entry name" value="rSAM"/>
</dbReference>
<protein>
    <recommendedName>
        <fullName evidence="5">Radical SAM core domain-containing protein</fullName>
    </recommendedName>
</protein>
<sequence>MVMLDYHAYSIGVEWHLTFRCNLNCAHCSVASYRNEEFINKVYNLGDLKNIRELRYSEWIPFLEMLEKSHYTAIRVVFSPTNGESTVHPDFVDIWNTLSDIKNVSSLWIATNGTILWKYLDKMDLTKLGRITFSIDGGTAEVHEKIRGRGTFDSLWKSIELIDSLKHDDPGFYLQVNYVINGLNADSLKNLPHLFRHIKSKVIINVFPIDISSGNARVNYKLLSISWDEVEKNFAKMYAELKKINYERNQENLPPIKVYMHEVSSRVFRLFKRLNGLSLKDFSFNIQSTQSTWKSCAAYNKRRIYLDPYGNVYPCGKFAEPIFRKIFYGENGYYAVPNIMDGLVTIEDILNSEFFVMARRWIDELYEKIPCRNCPLKTSCPFCPVAAYYGGVKDECLKI</sequence>
<dbReference type="SUPFAM" id="SSF102114">
    <property type="entry name" value="Radical SAM enzymes"/>
    <property type="match status" value="1"/>
</dbReference>
<keyword evidence="1" id="KW-0949">S-adenosyl-L-methionine</keyword>
<dbReference type="HOGENOM" id="CLU_690058_0_0_2"/>
<dbReference type="GO" id="GO:0046872">
    <property type="term" value="F:metal ion binding"/>
    <property type="evidence" value="ECO:0007669"/>
    <property type="project" value="UniProtKB-KW"/>
</dbReference>
<dbReference type="RefSeq" id="WP_050002365.1">
    <property type="nucleotide sequence ID" value="NZ_CP008887.1"/>
</dbReference>
<evidence type="ECO:0000256" key="3">
    <source>
        <dbReference type="ARBA" id="ARBA00023004"/>
    </source>
</evidence>
<keyword evidence="4" id="KW-0411">Iron-sulfur</keyword>
<gene>
    <name evidence="6" type="ORF">TEU_02955</name>
</gene>
<name>A0A097QSF0_9EURY</name>
<dbReference type="GO" id="GO:0003824">
    <property type="term" value="F:catalytic activity"/>
    <property type="evidence" value="ECO:0007669"/>
    <property type="project" value="InterPro"/>
</dbReference>
<dbReference type="InterPro" id="IPR058240">
    <property type="entry name" value="rSAM_sf"/>
</dbReference>
<dbReference type="Pfam" id="PF04055">
    <property type="entry name" value="Radical_SAM"/>
    <property type="match status" value="1"/>
</dbReference>
<dbReference type="GO" id="GO:0051536">
    <property type="term" value="F:iron-sulfur cluster binding"/>
    <property type="evidence" value="ECO:0007669"/>
    <property type="project" value="UniProtKB-KW"/>
</dbReference>
<dbReference type="CDD" id="cd21109">
    <property type="entry name" value="SPASM"/>
    <property type="match status" value="1"/>
</dbReference>
<dbReference type="KEGG" id="teu:TEU_02955"/>
<evidence type="ECO:0000256" key="2">
    <source>
        <dbReference type="ARBA" id="ARBA00022723"/>
    </source>
</evidence>
<organism evidence="6 7">
    <name type="scientific">Thermococcus eurythermalis</name>
    <dbReference type="NCBI Taxonomy" id="1505907"/>
    <lineage>
        <taxon>Archaea</taxon>
        <taxon>Methanobacteriati</taxon>
        <taxon>Methanobacteriota</taxon>
        <taxon>Thermococci</taxon>
        <taxon>Thermococcales</taxon>
        <taxon>Thermococcaceae</taxon>
        <taxon>Thermococcus</taxon>
    </lineage>
</organism>
<keyword evidence="7" id="KW-1185">Reference proteome</keyword>
<evidence type="ECO:0000313" key="7">
    <source>
        <dbReference type="Proteomes" id="UP000029980"/>
    </source>
</evidence>
<dbReference type="Proteomes" id="UP000029980">
    <property type="component" value="Chromosome"/>
</dbReference>
<dbReference type="AlphaFoldDB" id="A0A097QSF0"/>
<keyword evidence="2" id="KW-0479">Metal-binding</keyword>
<dbReference type="PANTHER" id="PTHR11228">
    <property type="entry name" value="RADICAL SAM DOMAIN PROTEIN"/>
    <property type="match status" value="1"/>
</dbReference>
<evidence type="ECO:0000259" key="5">
    <source>
        <dbReference type="PROSITE" id="PS51918"/>
    </source>
</evidence>
<dbReference type="PANTHER" id="PTHR11228:SF7">
    <property type="entry name" value="PQQA PEPTIDE CYCLASE"/>
    <property type="match status" value="1"/>
</dbReference>
<reference evidence="6 7" key="1">
    <citation type="journal article" date="2015" name="Int. J. Syst. Evol. Microbiol.">
        <title>Thermococcus eurythermalis sp. nov., a conditional piezophilic hyperthermophilic archaeon with a wide temperature range isolated from an oil-immersed chimney in the Guaymas Basin.</title>
        <authorList>
            <person name="Zhao W."/>
            <person name="Zeng X."/>
            <person name="Xiao X."/>
        </authorList>
    </citation>
    <scope>NUCLEOTIDE SEQUENCE [LARGE SCALE GENOMIC DNA]</scope>
    <source>
        <strain evidence="6 7">A501</strain>
    </source>
</reference>